<accession>A0AA88V1E1</accession>
<organism evidence="7 8">
    <name type="scientific">Escallonia herrerae</name>
    <dbReference type="NCBI Taxonomy" id="1293975"/>
    <lineage>
        <taxon>Eukaryota</taxon>
        <taxon>Viridiplantae</taxon>
        <taxon>Streptophyta</taxon>
        <taxon>Embryophyta</taxon>
        <taxon>Tracheophyta</taxon>
        <taxon>Spermatophyta</taxon>
        <taxon>Magnoliopsida</taxon>
        <taxon>eudicotyledons</taxon>
        <taxon>Gunneridae</taxon>
        <taxon>Pentapetalae</taxon>
        <taxon>asterids</taxon>
        <taxon>campanulids</taxon>
        <taxon>Escalloniales</taxon>
        <taxon>Escalloniaceae</taxon>
        <taxon>Escallonia</taxon>
    </lineage>
</organism>
<evidence type="ECO:0000256" key="3">
    <source>
        <dbReference type="ARBA" id="ARBA00023163"/>
    </source>
</evidence>
<feature type="compositionally biased region" description="Basic residues" evidence="5">
    <location>
        <begin position="312"/>
        <end position="321"/>
    </location>
</feature>
<evidence type="ECO:0000256" key="4">
    <source>
        <dbReference type="ARBA" id="ARBA00023242"/>
    </source>
</evidence>
<feature type="domain" description="BHLH" evidence="6">
    <location>
        <begin position="20"/>
        <end position="70"/>
    </location>
</feature>
<keyword evidence="2" id="KW-0805">Transcription regulation</keyword>
<dbReference type="PROSITE" id="PS50888">
    <property type="entry name" value="BHLH"/>
    <property type="match status" value="1"/>
</dbReference>
<dbReference type="Pfam" id="PF00010">
    <property type="entry name" value="HLH"/>
    <property type="match status" value="1"/>
</dbReference>
<dbReference type="SUPFAM" id="SSF47459">
    <property type="entry name" value="HLH, helix-loop-helix DNA-binding domain"/>
    <property type="match status" value="1"/>
</dbReference>
<dbReference type="AlphaFoldDB" id="A0AA88V1E1"/>
<dbReference type="GO" id="GO:0005634">
    <property type="term" value="C:nucleus"/>
    <property type="evidence" value="ECO:0007669"/>
    <property type="project" value="UniProtKB-SubCell"/>
</dbReference>
<proteinExistence type="predicted"/>
<dbReference type="Gene3D" id="4.10.280.10">
    <property type="entry name" value="Helix-loop-helix DNA-binding domain"/>
    <property type="match status" value="1"/>
</dbReference>
<feature type="compositionally biased region" description="Polar residues" evidence="5">
    <location>
        <begin position="19"/>
        <end position="35"/>
    </location>
</feature>
<reference evidence="7" key="1">
    <citation type="submission" date="2022-12" db="EMBL/GenBank/DDBJ databases">
        <title>Draft genome assemblies for two species of Escallonia (Escalloniales).</title>
        <authorList>
            <person name="Chanderbali A."/>
            <person name="Dervinis C."/>
            <person name="Anghel I."/>
            <person name="Soltis D."/>
            <person name="Soltis P."/>
            <person name="Zapata F."/>
        </authorList>
    </citation>
    <scope>NUCLEOTIDE SEQUENCE</scope>
    <source>
        <strain evidence="7">UCBG64.0493</strain>
        <tissue evidence="7">Leaf</tissue>
    </source>
</reference>
<dbReference type="Proteomes" id="UP001188597">
    <property type="component" value="Unassembled WGS sequence"/>
</dbReference>
<dbReference type="InterPro" id="IPR011598">
    <property type="entry name" value="bHLH_dom"/>
</dbReference>
<keyword evidence="4" id="KW-0539">Nucleus</keyword>
<keyword evidence="3" id="KW-0804">Transcription</keyword>
<dbReference type="GO" id="GO:0046983">
    <property type="term" value="F:protein dimerization activity"/>
    <property type="evidence" value="ECO:0007669"/>
    <property type="project" value="InterPro"/>
</dbReference>
<evidence type="ECO:0000256" key="5">
    <source>
        <dbReference type="SAM" id="MobiDB-lite"/>
    </source>
</evidence>
<dbReference type="GO" id="GO:0006351">
    <property type="term" value="P:DNA-templated transcription"/>
    <property type="evidence" value="ECO:0007669"/>
    <property type="project" value="InterPro"/>
</dbReference>
<dbReference type="PANTHER" id="PTHR46412">
    <property type="entry name" value="BES1-INTERACTING MYC-LIKE PROTEIN"/>
    <property type="match status" value="1"/>
</dbReference>
<evidence type="ECO:0000256" key="1">
    <source>
        <dbReference type="ARBA" id="ARBA00004123"/>
    </source>
</evidence>
<comment type="subcellular location">
    <subcellularLocation>
        <location evidence="1">Nucleus</location>
    </subcellularLocation>
</comment>
<dbReference type="GO" id="GO:0003700">
    <property type="term" value="F:DNA-binding transcription factor activity"/>
    <property type="evidence" value="ECO:0007669"/>
    <property type="project" value="InterPro"/>
</dbReference>
<dbReference type="EMBL" id="JAVXUP010003274">
    <property type="protein sequence ID" value="KAK2999468.1"/>
    <property type="molecule type" value="Genomic_DNA"/>
</dbReference>
<name>A0AA88V1E1_9ASTE</name>
<keyword evidence="8" id="KW-1185">Reference proteome</keyword>
<comment type="caution">
    <text evidence="7">The sequence shown here is derived from an EMBL/GenBank/DDBJ whole genome shotgun (WGS) entry which is preliminary data.</text>
</comment>
<sequence>MVRTVKSHHHEEEDDDFGSQRTNDGSSQKDGNQKANAHRFQILRDLIPQNDQKRDKASFLLEVIQYIQFLQEKLQMYEGSYPGWSPEPSKLTPWRSNCGTVDSFIDQPQLVKNGSVHEDNIVVTPTLLSNAQNSVDFSGAAPYKEADRGAATQEIPLNMPQQSNLFEGVSAQPPQAFFSGAEHLVSQSQSQYWHGRPCITECAVPSYNPEELKTEKKCIPVYVNASKVRQEEVSASPRALARLLNTLTRALETSGVDLSRSSISVQLDIGKHTNDDMTATKIETKDRGAAGPGNQTMAHYGVGSSGEDFNQAHKRHRTEES</sequence>
<dbReference type="InterPro" id="IPR044295">
    <property type="entry name" value="BIM1/2/3"/>
</dbReference>
<feature type="region of interest" description="Disordered" evidence="5">
    <location>
        <begin position="284"/>
        <end position="321"/>
    </location>
</feature>
<dbReference type="InterPro" id="IPR036638">
    <property type="entry name" value="HLH_DNA-bd_sf"/>
</dbReference>
<evidence type="ECO:0000256" key="2">
    <source>
        <dbReference type="ARBA" id="ARBA00023015"/>
    </source>
</evidence>
<protein>
    <recommendedName>
        <fullName evidence="6">BHLH domain-containing protein</fullName>
    </recommendedName>
</protein>
<evidence type="ECO:0000313" key="7">
    <source>
        <dbReference type="EMBL" id="KAK2999468.1"/>
    </source>
</evidence>
<dbReference type="PANTHER" id="PTHR46412:SF9">
    <property type="entry name" value="TRANSCRIPTION FACTOR BIM3"/>
    <property type="match status" value="1"/>
</dbReference>
<evidence type="ECO:0000259" key="6">
    <source>
        <dbReference type="PROSITE" id="PS50888"/>
    </source>
</evidence>
<gene>
    <name evidence="7" type="ORF">RJ639_023144</name>
</gene>
<evidence type="ECO:0000313" key="8">
    <source>
        <dbReference type="Proteomes" id="UP001188597"/>
    </source>
</evidence>
<feature type="region of interest" description="Disordered" evidence="5">
    <location>
        <begin position="1"/>
        <end position="35"/>
    </location>
</feature>